<dbReference type="Pfam" id="PF09492">
    <property type="entry name" value="Pec_lyase"/>
    <property type="match status" value="1"/>
</dbReference>
<evidence type="ECO:0000313" key="2">
    <source>
        <dbReference type="EMBL" id="EIY51490.1"/>
    </source>
</evidence>
<evidence type="ECO:0000256" key="1">
    <source>
        <dbReference type="SAM" id="SignalP"/>
    </source>
</evidence>
<proteinExistence type="predicted"/>
<keyword evidence="1" id="KW-0732">Signal</keyword>
<dbReference type="STRING" id="997884.HMPREF1068_01037"/>
<dbReference type="RefSeq" id="WP_007483999.1">
    <property type="nucleotide sequence ID" value="NZ_JH724314.1"/>
</dbReference>
<reference evidence="2 3" key="1">
    <citation type="submission" date="2012-02" db="EMBL/GenBank/DDBJ databases">
        <title>The Genome Sequence of Bacteroides nordii CL02T12C05.</title>
        <authorList>
            <consortium name="The Broad Institute Genome Sequencing Platform"/>
            <person name="Earl A."/>
            <person name="Ward D."/>
            <person name="Feldgarden M."/>
            <person name="Gevers D."/>
            <person name="Zitomersky N.L."/>
            <person name="Coyne M.J."/>
            <person name="Comstock L.E."/>
            <person name="Young S.K."/>
            <person name="Zeng Q."/>
            <person name="Gargeya S."/>
            <person name="Fitzgerald M."/>
            <person name="Haas B."/>
            <person name="Abouelleil A."/>
            <person name="Alvarado L."/>
            <person name="Arachchi H.M."/>
            <person name="Berlin A."/>
            <person name="Chapman S.B."/>
            <person name="Gearin G."/>
            <person name="Goldberg J."/>
            <person name="Griggs A."/>
            <person name="Gujja S."/>
            <person name="Hansen M."/>
            <person name="Heiman D."/>
            <person name="Howarth C."/>
            <person name="Larimer J."/>
            <person name="Lui A."/>
            <person name="MacDonald P.J.P."/>
            <person name="McCowen C."/>
            <person name="Montmayeur A."/>
            <person name="Murphy C."/>
            <person name="Neiman D."/>
            <person name="Pearson M."/>
            <person name="Priest M."/>
            <person name="Roberts A."/>
            <person name="Saif S."/>
            <person name="Shea T."/>
            <person name="Sisk P."/>
            <person name="Stolte C."/>
            <person name="Sykes S."/>
            <person name="Wortman J."/>
            <person name="Nusbaum C."/>
            <person name="Birren B."/>
        </authorList>
    </citation>
    <scope>NUCLEOTIDE SEQUENCE [LARGE SCALE GENOMIC DNA]</scope>
    <source>
        <strain evidence="2 3">CL02T12C05</strain>
    </source>
</reference>
<name>I8XKT2_9BACE</name>
<keyword evidence="3" id="KW-1185">Reference proteome</keyword>
<dbReference type="eggNOG" id="COG4677">
    <property type="taxonomic scope" value="Bacteria"/>
</dbReference>
<keyword evidence="2" id="KW-0456">Lyase</keyword>
<dbReference type="PATRIC" id="fig|997884.3.peg.1050"/>
<dbReference type="AlphaFoldDB" id="I8XKT2"/>
<dbReference type="GO" id="GO:0016829">
    <property type="term" value="F:lyase activity"/>
    <property type="evidence" value="ECO:0007669"/>
    <property type="project" value="UniProtKB-KW"/>
</dbReference>
<accession>I8XKT2</accession>
<dbReference type="Gene3D" id="1.50.10.20">
    <property type="match status" value="1"/>
</dbReference>
<sequence>MKKLVLMALSCFCLTSLSAQTDNNYKEKHPYKDWVKIAPQFDDAFFKTPEATRIADNVLLYQQTTGGWPKNIYMAAELNKKERAEALKMKENVNLSTIDNKATITEINYLARTYLATQDEKYKDAVLHGLQYLFEAQYENGGWPQFYPRPKGYYIHITYNDDAMINVMKLLRDITKKKAPYTFLPDSIIPKAQVALDKGVDCILKTQVKQNGKLTVWCAQHDRETLAPAKARAYELPSLSGQESDDIVLFLMSLSKPSPEVVTCVEAAVEWFKESEIKGLKKEYFTNEEGKKDYRMVPCTDCDPLWARFYELDTNRPFFCDRDGIKKYDISEIGHERRNGYSWYNNGGLKVLKKYEEWKKKKQ</sequence>
<dbReference type="InterPro" id="IPR012669">
    <property type="entry name" value="Pectate_lyase"/>
</dbReference>
<organism evidence="2 3">
    <name type="scientific">Bacteroides nordii CL02T12C05</name>
    <dbReference type="NCBI Taxonomy" id="997884"/>
    <lineage>
        <taxon>Bacteria</taxon>
        <taxon>Pseudomonadati</taxon>
        <taxon>Bacteroidota</taxon>
        <taxon>Bacteroidia</taxon>
        <taxon>Bacteroidales</taxon>
        <taxon>Bacteroidaceae</taxon>
        <taxon>Bacteroides</taxon>
    </lineage>
</organism>
<feature type="chain" id="PRO_5003716686" evidence="1">
    <location>
        <begin position="22"/>
        <end position="363"/>
    </location>
</feature>
<dbReference type="NCBIfam" id="TIGR02474">
    <property type="entry name" value="pec_lyase"/>
    <property type="match status" value="1"/>
</dbReference>
<feature type="signal peptide" evidence="1">
    <location>
        <begin position="1"/>
        <end position="21"/>
    </location>
</feature>
<dbReference type="EMBL" id="AGXS01000015">
    <property type="protein sequence ID" value="EIY51490.1"/>
    <property type="molecule type" value="Genomic_DNA"/>
</dbReference>
<comment type="caution">
    <text evidence="2">The sequence shown here is derived from an EMBL/GenBank/DDBJ whole genome shotgun (WGS) entry which is preliminary data.</text>
</comment>
<protein>
    <submittedName>
        <fullName evidence="2">Pectate lyase</fullName>
    </submittedName>
</protein>
<gene>
    <name evidence="2" type="ORF">HMPREF1068_01037</name>
</gene>
<evidence type="ECO:0000313" key="3">
    <source>
        <dbReference type="Proteomes" id="UP000003089"/>
    </source>
</evidence>
<dbReference type="SUPFAM" id="SSF81853">
    <property type="entry name" value="Family 10 polysaccharide lyase"/>
    <property type="match status" value="1"/>
</dbReference>
<dbReference type="HOGENOM" id="CLU_053823_0_0_10"/>
<dbReference type="Proteomes" id="UP000003089">
    <property type="component" value="Unassembled WGS sequence"/>
</dbReference>